<accession>A0ABQ3HXU7</accession>
<dbReference type="PANTHER" id="PTHR43143">
    <property type="entry name" value="METALLOPHOSPHOESTERASE, CALCINEURIN SUPERFAMILY"/>
    <property type="match status" value="1"/>
</dbReference>
<keyword evidence="5" id="KW-1185">Reference proteome</keyword>
<evidence type="ECO:0000259" key="1">
    <source>
        <dbReference type="Pfam" id="PF00149"/>
    </source>
</evidence>
<dbReference type="Gene3D" id="3.60.21.10">
    <property type="match status" value="1"/>
</dbReference>
<dbReference type="Pfam" id="PF16371">
    <property type="entry name" value="MetallophosN"/>
    <property type="match status" value="1"/>
</dbReference>
<dbReference type="InterPro" id="IPR029052">
    <property type="entry name" value="Metallo-depent_PP-like"/>
</dbReference>
<evidence type="ECO:0000259" key="3">
    <source>
        <dbReference type="Pfam" id="PF16371"/>
    </source>
</evidence>
<feature type="domain" description="Calcineurin-like phosphoesterase N-terminal" evidence="3">
    <location>
        <begin position="123"/>
        <end position="201"/>
    </location>
</feature>
<dbReference type="PANTHER" id="PTHR43143:SF1">
    <property type="entry name" value="SERINE_THREONINE-PROTEIN PHOSPHATASE CPPED1"/>
    <property type="match status" value="1"/>
</dbReference>
<evidence type="ECO:0000313" key="4">
    <source>
        <dbReference type="EMBL" id="GHE36756.1"/>
    </source>
</evidence>
<dbReference type="Pfam" id="PF00149">
    <property type="entry name" value="Metallophos"/>
    <property type="match status" value="1"/>
</dbReference>
<evidence type="ECO:0000313" key="5">
    <source>
        <dbReference type="Proteomes" id="UP000620550"/>
    </source>
</evidence>
<dbReference type="SUPFAM" id="SSF56300">
    <property type="entry name" value="Metallo-dependent phosphatases"/>
    <property type="match status" value="1"/>
</dbReference>
<feature type="domain" description="Calcineurin-like phosphoesterase" evidence="1">
    <location>
        <begin position="214"/>
        <end position="423"/>
    </location>
</feature>
<comment type="caution">
    <text evidence="4">The sequence shown here is derived from an EMBL/GenBank/DDBJ whole genome shotgun (WGS) entry which is preliminary data.</text>
</comment>
<dbReference type="InterPro" id="IPR051918">
    <property type="entry name" value="STPP_CPPED1"/>
</dbReference>
<dbReference type="Proteomes" id="UP000620550">
    <property type="component" value="Unassembled WGS sequence"/>
</dbReference>
<feature type="domain" description="Calcineurin-like phosphoesterase C-terminal" evidence="2">
    <location>
        <begin position="435"/>
        <end position="618"/>
    </location>
</feature>
<name>A0ABQ3HXU7_9SPHI</name>
<dbReference type="EMBL" id="BNAF01000007">
    <property type="protein sequence ID" value="GHE36756.1"/>
    <property type="molecule type" value="Genomic_DNA"/>
</dbReference>
<protein>
    <submittedName>
        <fullName evidence="4">Serine/threonine protein phosphatase</fullName>
    </submittedName>
</protein>
<sequence>MVSRPEEIHPPTTEQNKLGLEDVRIPLVWDVQRDAATQISGKGFQSNDEILLEPLDGLTNFFRIRLSEIGSAGASFPLPADLQEGRYTVVLDREGVKQTLGSSTFNFVLRANLPNIAGKTIKGVVHIAGQGLANVVVSDGSEVTKTDRDGLYYLSSTKRNGYVFVSVPGNHEVLSMASNLPVFYRYLNPNPNVVDTRDFELKAVDNNNHVLLSLADMHLANRNDDLHQFQAGFIADANQQIAKMQGAGKKVYALTLGDQTWETYWYSNNFMLPEYVKEIAKLQAPVFNTIGNHDNDPYFASDWLSENAYRRVLGPTYYSFNIGQIHYIVLDNIEYINVGGSTGNIGNRNYNAKVAEQQFAWLKKDLETVDASTPIILATHIQLHHAPSITGSLPAFRMSNGQQLVDLFTRFEQVHVLTGHTHVNYRVVRNDHFMEHNTAAVCATWWWTGRTGYAGNHIAPDGSPGGYGIWEVSGKNLTWQYKSIGYPEDYQFRSYDLNNVHITAAKYAPDANTSHQNLVPQYAADFANENRDNEVLINVWGYDPSWTISVTENGLALSVQRVASFDPLQLISYAMKRINVNAVPTFDASNSSHMFKVRASSASSTLKIKVADRFGRVYTEDMVRPKAFNYTMR</sequence>
<gene>
    <name evidence="4" type="ORF">GCM10017764_19930</name>
</gene>
<dbReference type="Gene3D" id="2.60.40.3920">
    <property type="match status" value="1"/>
</dbReference>
<dbReference type="InterPro" id="IPR004843">
    <property type="entry name" value="Calcineurin-like_PHP"/>
</dbReference>
<dbReference type="Pfam" id="PF16370">
    <property type="entry name" value="MetallophosC"/>
    <property type="match status" value="1"/>
</dbReference>
<reference evidence="5" key="1">
    <citation type="journal article" date="2019" name="Int. J. Syst. Evol. Microbiol.">
        <title>The Global Catalogue of Microorganisms (GCM) 10K type strain sequencing project: providing services to taxonomists for standard genome sequencing and annotation.</title>
        <authorList>
            <consortium name="The Broad Institute Genomics Platform"/>
            <consortium name="The Broad Institute Genome Sequencing Center for Infectious Disease"/>
            <person name="Wu L."/>
            <person name="Ma J."/>
        </authorList>
    </citation>
    <scope>NUCLEOTIDE SEQUENCE [LARGE SCALE GENOMIC DNA]</scope>
    <source>
        <strain evidence="5">CGMCC 1.12966</strain>
    </source>
</reference>
<dbReference type="InterPro" id="IPR032285">
    <property type="entry name" value="Metallophos_N"/>
</dbReference>
<dbReference type="InterPro" id="IPR032288">
    <property type="entry name" value="Metallophos_C"/>
</dbReference>
<organism evidence="4 5">
    <name type="scientific">Sphingobacterium griseoflavum</name>
    <dbReference type="NCBI Taxonomy" id="1474952"/>
    <lineage>
        <taxon>Bacteria</taxon>
        <taxon>Pseudomonadati</taxon>
        <taxon>Bacteroidota</taxon>
        <taxon>Sphingobacteriia</taxon>
        <taxon>Sphingobacteriales</taxon>
        <taxon>Sphingobacteriaceae</taxon>
        <taxon>Sphingobacterium</taxon>
    </lineage>
</organism>
<proteinExistence type="predicted"/>
<evidence type="ECO:0000259" key="2">
    <source>
        <dbReference type="Pfam" id="PF16370"/>
    </source>
</evidence>